<proteinExistence type="predicted"/>
<gene>
    <name evidence="1" type="ORF">ZHAS_00011190</name>
</gene>
<dbReference type="Proteomes" id="UP000030765">
    <property type="component" value="Unassembled WGS sequence"/>
</dbReference>
<evidence type="ECO:0000313" key="2">
    <source>
        <dbReference type="EnsemblMetazoa" id="ASIC011190-PA"/>
    </source>
</evidence>
<accession>A0A084VZK0</accession>
<reference evidence="1 3" key="1">
    <citation type="journal article" date="2014" name="BMC Genomics">
        <title>Genome sequence of Anopheles sinensis provides insight into genetics basis of mosquito competence for malaria parasites.</title>
        <authorList>
            <person name="Zhou D."/>
            <person name="Zhang D."/>
            <person name="Ding G."/>
            <person name="Shi L."/>
            <person name="Hou Q."/>
            <person name="Ye Y."/>
            <person name="Xu Y."/>
            <person name="Zhou H."/>
            <person name="Xiong C."/>
            <person name="Li S."/>
            <person name="Yu J."/>
            <person name="Hong S."/>
            <person name="Yu X."/>
            <person name="Zou P."/>
            <person name="Chen C."/>
            <person name="Chang X."/>
            <person name="Wang W."/>
            <person name="Lv Y."/>
            <person name="Sun Y."/>
            <person name="Ma L."/>
            <person name="Shen B."/>
            <person name="Zhu C."/>
        </authorList>
    </citation>
    <scope>NUCLEOTIDE SEQUENCE [LARGE SCALE GENOMIC DNA]</scope>
</reference>
<reference evidence="2" key="2">
    <citation type="submission" date="2020-05" db="UniProtKB">
        <authorList>
            <consortium name="EnsemblMetazoa"/>
        </authorList>
    </citation>
    <scope>IDENTIFICATION</scope>
</reference>
<dbReference type="EMBL" id="ATLV01018851">
    <property type="status" value="NOT_ANNOTATED_CDS"/>
    <property type="molecule type" value="Genomic_DNA"/>
</dbReference>
<dbReference type="VEuPathDB" id="VectorBase:ASIC011190"/>
<dbReference type="EnsemblMetazoa" id="ASIC011190-RA">
    <property type="protein sequence ID" value="ASIC011190-PA"/>
    <property type="gene ID" value="ASIC011190"/>
</dbReference>
<protein>
    <submittedName>
        <fullName evidence="1 2">Uncharacterized protein</fullName>
    </submittedName>
</protein>
<name>A0A084VZK0_ANOSI</name>
<organism evidence="1">
    <name type="scientific">Anopheles sinensis</name>
    <name type="common">Mosquito</name>
    <dbReference type="NCBI Taxonomy" id="74873"/>
    <lineage>
        <taxon>Eukaryota</taxon>
        <taxon>Metazoa</taxon>
        <taxon>Ecdysozoa</taxon>
        <taxon>Arthropoda</taxon>
        <taxon>Hexapoda</taxon>
        <taxon>Insecta</taxon>
        <taxon>Pterygota</taxon>
        <taxon>Neoptera</taxon>
        <taxon>Endopterygota</taxon>
        <taxon>Diptera</taxon>
        <taxon>Nematocera</taxon>
        <taxon>Culicoidea</taxon>
        <taxon>Culicidae</taxon>
        <taxon>Anophelinae</taxon>
        <taxon>Anopheles</taxon>
    </lineage>
</organism>
<dbReference type="AlphaFoldDB" id="A0A084VZK0"/>
<dbReference type="EMBL" id="KE525251">
    <property type="protein sequence ID" value="KFB43394.1"/>
    <property type="molecule type" value="Genomic_DNA"/>
</dbReference>
<evidence type="ECO:0000313" key="1">
    <source>
        <dbReference type="EMBL" id="KFB43394.1"/>
    </source>
</evidence>
<sequence>MSIRQDLSQPWSKGLWRGKGLTRVEICGIVAKKWIEMNELHCETVGKCATTKGSSKLNLREATVADSIAIGEVKEVVSSASAVNSACVRYTFAKYGELFVVLSLMRIPDSSVSHRARPFGRKGGNGPGYWNTELYRSCVMSAEVRVGEG</sequence>
<evidence type="ECO:0000313" key="3">
    <source>
        <dbReference type="Proteomes" id="UP000030765"/>
    </source>
</evidence>
<keyword evidence="3" id="KW-1185">Reference proteome</keyword>